<sequence length="335" mass="37590">ETFEIAIDSIFMIEGMRRKKRLIIDIGCFRFFYDIGVVSTKEPFKCVINQGIILGEVQYTAFKNPDGNYVSADSADLSGEINQEIVPEEKVIKSGDSFVLKGDPSIRLIARAHKMSKSRGNVVNPDDVVSEYGADSLRLYEMFMGPFRLIVGSPLPDGTFRDGTVAIDGEPSFEQLRTLHKCIAKVTEEIEGTRFNTGISAMMEFINAAYKWDKLPRSIIKEFVFLLSPYAPHMAEELWFRLGHSNSLAYEPFPKANPDYLKESTIVLPVQINGKMRGTIQIEEGCSEEDAFRLVSQDAKLSKFLDGKSIKKRIYVPGKILNVILGPQNIKAGVR</sequence>
<evidence type="ECO:0000256" key="3">
    <source>
        <dbReference type="ARBA" id="ARBA00022598"/>
    </source>
</evidence>
<keyword evidence="6" id="KW-0648">Protein biosynthesis</keyword>
<protein>
    <recommendedName>
        <fullName evidence="2">leucine--tRNA ligase</fullName>
        <ecNumber evidence="2">6.1.1.4</ecNumber>
    </recommendedName>
</protein>
<dbReference type="GO" id="GO:0005524">
    <property type="term" value="F:ATP binding"/>
    <property type="evidence" value="ECO:0007669"/>
    <property type="project" value="UniProtKB-KW"/>
</dbReference>
<comment type="similarity">
    <text evidence="1">Belongs to the class-I aminoacyl-tRNA synthetase family.</text>
</comment>
<dbReference type="SUPFAM" id="SSF52374">
    <property type="entry name" value="Nucleotidylyl transferase"/>
    <property type="match status" value="1"/>
</dbReference>
<keyword evidence="12" id="KW-1185">Reference proteome</keyword>
<evidence type="ECO:0000256" key="8">
    <source>
        <dbReference type="ARBA" id="ARBA00047469"/>
    </source>
</evidence>
<dbReference type="Pfam" id="PF08264">
    <property type="entry name" value="Anticodon_1"/>
    <property type="match status" value="1"/>
</dbReference>
<dbReference type="InterPro" id="IPR002300">
    <property type="entry name" value="aa-tRNA-synth_Ia"/>
</dbReference>
<dbReference type="Gene3D" id="3.40.50.620">
    <property type="entry name" value="HUPs"/>
    <property type="match status" value="1"/>
</dbReference>
<evidence type="ECO:0000256" key="5">
    <source>
        <dbReference type="ARBA" id="ARBA00022840"/>
    </source>
</evidence>
<keyword evidence="4" id="KW-0547">Nucleotide-binding</keyword>
<dbReference type="GO" id="GO:0005829">
    <property type="term" value="C:cytosol"/>
    <property type="evidence" value="ECO:0007669"/>
    <property type="project" value="TreeGrafter"/>
</dbReference>
<dbReference type="InterPro" id="IPR002302">
    <property type="entry name" value="Leu-tRNA-ligase"/>
</dbReference>
<accession>A0A8T2XIH2</accession>
<dbReference type="AlphaFoldDB" id="A0A8T2XIH2"/>
<keyword evidence="3" id="KW-0436">Ligase</keyword>
<dbReference type="SUPFAM" id="SSF47323">
    <property type="entry name" value="Anticodon-binding domain of a subclass of class I aminoacyl-tRNA synthetases"/>
    <property type="match status" value="1"/>
</dbReference>
<dbReference type="EMBL" id="JACEGQ020000011">
    <property type="protein sequence ID" value="KAH8493355.1"/>
    <property type="molecule type" value="Genomic_DNA"/>
</dbReference>
<dbReference type="InterPro" id="IPR014729">
    <property type="entry name" value="Rossmann-like_a/b/a_fold"/>
</dbReference>
<gene>
    <name evidence="11" type="ORF">H0E87_020181</name>
</gene>
<dbReference type="CDD" id="cd07958">
    <property type="entry name" value="Anticodon_Ia_Leu_BEm"/>
    <property type="match status" value="1"/>
</dbReference>
<evidence type="ECO:0000313" key="12">
    <source>
        <dbReference type="Proteomes" id="UP000807159"/>
    </source>
</evidence>
<organism evidence="11 12">
    <name type="scientific">Populus deltoides</name>
    <name type="common">Eastern poplar</name>
    <name type="synonym">Eastern cottonwood</name>
    <dbReference type="NCBI Taxonomy" id="3696"/>
    <lineage>
        <taxon>Eukaryota</taxon>
        <taxon>Viridiplantae</taxon>
        <taxon>Streptophyta</taxon>
        <taxon>Embryophyta</taxon>
        <taxon>Tracheophyta</taxon>
        <taxon>Spermatophyta</taxon>
        <taxon>Magnoliopsida</taxon>
        <taxon>eudicotyledons</taxon>
        <taxon>Gunneridae</taxon>
        <taxon>Pentapetalae</taxon>
        <taxon>rosids</taxon>
        <taxon>fabids</taxon>
        <taxon>Malpighiales</taxon>
        <taxon>Salicaceae</taxon>
        <taxon>Saliceae</taxon>
        <taxon>Populus</taxon>
    </lineage>
</organism>
<dbReference type="PANTHER" id="PTHR43740">
    <property type="entry name" value="LEUCYL-TRNA SYNTHETASE"/>
    <property type="match status" value="1"/>
</dbReference>
<evidence type="ECO:0000256" key="2">
    <source>
        <dbReference type="ARBA" id="ARBA00013164"/>
    </source>
</evidence>
<evidence type="ECO:0000259" key="9">
    <source>
        <dbReference type="Pfam" id="PF00133"/>
    </source>
</evidence>
<evidence type="ECO:0000256" key="1">
    <source>
        <dbReference type="ARBA" id="ARBA00005594"/>
    </source>
</evidence>
<reference evidence="11" key="1">
    <citation type="journal article" date="2021" name="J. Hered.">
        <title>Genome Assembly of Salicaceae Populus deltoides (Eastern Cottonwood) I-69 Based on Nanopore Sequencing and Hi-C Technologies.</title>
        <authorList>
            <person name="Bai S."/>
            <person name="Wu H."/>
            <person name="Zhang J."/>
            <person name="Pan Z."/>
            <person name="Zhao W."/>
            <person name="Li Z."/>
            <person name="Tong C."/>
        </authorList>
    </citation>
    <scope>NUCLEOTIDE SEQUENCE</scope>
    <source>
        <tissue evidence="11">Leaf</tissue>
    </source>
</reference>
<dbReference type="Pfam" id="PF00133">
    <property type="entry name" value="tRNA-synt_1"/>
    <property type="match status" value="1"/>
</dbReference>
<feature type="domain" description="Aminoacyl-tRNA synthetase class Ia" evidence="9">
    <location>
        <begin position="112"/>
        <end position="140"/>
    </location>
</feature>
<dbReference type="EC" id="6.1.1.4" evidence="2"/>
<dbReference type="PANTHER" id="PTHR43740:SF2">
    <property type="entry name" value="LEUCINE--TRNA LIGASE, MITOCHONDRIAL"/>
    <property type="match status" value="1"/>
</dbReference>
<comment type="catalytic activity">
    <reaction evidence="8">
        <text>tRNA(Leu) + L-leucine + ATP = L-leucyl-tRNA(Leu) + AMP + diphosphate</text>
        <dbReference type="Rhea" id="RHEA:11688"/>
        <dbReference type="Rhea" id="RHEA-COMP:9613"/>
        <dbReference type="Rhea" id="RHEA-COMP:9622"/>
        <dbReference type="ChEBI" id="CHEBI:30616"/>
        <dbReference type="ChEBI" id="CHEBI:33019"/>
        <dbReference type="ChEBI" id="CHEBI:57427"/>
        <dbReference type="ChEBI" id="CHEBI:78442"/>
        <dbReference type="ChEBI" id="CHEBI:78494"/>
        <dbReference type="ChEBI" id="CHEBI:456215"/>
        <dbReference type="EC" id="6.1.1.4"/>
    </reaction>
</comment>
<comment type="caution">
    <text evidence="11">The sequence shown here is derived from an EMBL/GenBank/DDBJ whole genome shotgun (WGS) entry which is preliminary data.</text>
</comment>
<dbReference type="InterPro" id="IPR013155">
    <property type="entry name" value="M/V/L/I-tRNA-synth_anticd-bd"/>
</dbReference>
<evidence type="ECO:0000256" key="6">
    <source>
        <dbReference type="ARBA" id="ARBA00022917"/>
    </source>
</evidence>
<dbReference type="GO" id="GO:0004823">
    <property type="term" value="F:leucine-tRNA ligase activity"/>
    <property type="evidence" value="ECO:0007669"/>
    <property type="project" value="UniProtKB-EC"/>
</dbReference>
<keyword evidence="7" id="KW-0030">Aminoacyl-tRNA synthetase</keyword>
<name>A0A8T2XIH2_POPDE</name>
<keyword evidence="5" id="KW-0067">ATP-binding</keyword>
<evidence type="ECO:0000256" key="7">
    <source>
        <dbReference type="ARBA" id="ARBA00023146"/>
    </source>
</evidence>
<feature type="non-terminal residue" evidence="11">
    <location>
        <position position="335"/>
    </location>
</feature>
<dbReference type="GO" id="GO:0006429">
    <property type="term" value="P:leucyl-tRNA aminoacylation"/>
    <property type="evidence" value="ECO:0007669"/>
    <property type="project" value="InterPro"/>
</dbReference>
<proteinExistence type="inferred from homology"/>
<evidence type="ECO:0000256" key="4">
    <source>
        <dbReference type="ARBA" id="ARBA00022741"/>
    </source>
</evidence>
<dbReference type="Proteomes" id="UP000807159">
    <property type="component" value="Chromosome 11"/>
</dbReference>
<evidence type="ECO:0000259" key="10">
    <source>
        <dbReference type="Pfam" id="PF08264"/>
    </source>
</evidence>
<dbReference type="InterPro" id="IPR009080">
    <property type="entry name" value="tRNAsynth_Ia_anticodon-bd"/>
</dbReference>
<feature type="domain" description="Methionyl/Valyl/Leucyl/Isoleucyl-tRNA synthetase anticodon-binding" evidence="10">
    <location>
        <begin position="176"/>
        <end position="283"/>
    </location>
</feature>
<evidence type="ECO:0000313" key="11">
    <source>
        <dbReference type="EMBL" id="KAH8493355.1"/>
    </source>
</evidence>
<dbReference type="Gene3D" id="1.10.730.10">
    <property type="entry name" value="Isoleucyl-tRNA Synthetase, Domain 1"/>
    <property type="match status" value="1"/>
</dbReference>